<keyword evidence="1" id="KW-0812">Transmembrane</keyword>
<dbReference type="Proteomes" id="UP000001819">
    <property type="component" value="Chromosome 4"/>
</dbReference>
<dbReference type="KEGG" id="dpo:4816168"/>
<evidence type="ECO:0000313" key="2">
    <source>
        <dbReference type="Proteomes" id="UP000001819"/>
    </source>
</evidence>
<accession>A0A6I8W2V7</accession>
<keyword evidence="1" id="KW-0472">Membrane</keyword>
<dbReference type="PANTHER" id="PTHR10974:SF9">
    <property type="entry name" value="DUF229 DOMAIN CONTAINING PROTEIN-RELATED"/>
    <property type="match status" value="1"/>
</dbReference>
<keyword evidence="1" id="KW-1133">Transmembrane helix</keyword>
<sequence>MGRLQLSFLCGRWHNMDSRFRAAHPLYKWFFGFCLLLLIFVFSNRFPNELPNAQNANTVSLLSRIVNVTLTPQKYFVKTAQCHIPFVNPFNDEVMKIYKPQTFVVCSNESDLVTSAYDSQRQRYVLHINQQVAQELLNFTDAEYNCFYEEISYGQHVDTYDKLKADKYFTDGYVVPKHVEGMLLECQTAEEPHKVLQRDALIFIQYQPDEPTPKKRASVPRKPSVIMYGIDSLSRINLRRTMPKVYKFLKGTGWYEMQGYNKVADNSFPNLFAILSGYSPDTAKSQVCDTDQSGCFEEMSMIWHYFKNASYLTAYAEDESGSNTFNYLKPGFTEKPTDYYFRPFLRALEEETEVKRLPGQFMRYCMGRRLANRYIYDYCRQFMQRYVKERPIWGMFWTNHYSHDDPFMPSAMQNKVLTDLTNYRMDGAFDHTIMIFFADHGTRFGKLRDLNSGFLESRLPMMFIYLPPWFREEYPSYARALEINQNRLSSNFDLHNTLKHVIEIGGGIPGMPELPKSYDCPTCQSLFYPVPEDRTCAQAAIDEHWCTCEPYRTISHLGWTDRIAESVIPRMNEYFVEKNLTHLCSNLSLSYVHNTNIKTGLDISWHDELPELKEAVYRTKFKVQQNSADFEATVVFNNVTETAEVNVETISRTNSYKEDSTCIEDKIAKLYCICFSDLKP</sequence>
<dbReference type="GO" id="GO:0005615">
    <property type="term" value="C:extracellular space"/>
    <property type="evidence" value="ECO:0007669"/>
    <property type="project" value="TreeGrafter"/>
</dbReference>
<feature type="transmembrane region" description="Helical" evidence="1">
    <location>
        <begin position="26"/>
        <end position="43"/>
    </location>
</feature>
<organism evidence="2 3">
    <name type="scientific">Drosophila pseudoobscura pseudoobscura</name>
    <name type="common">Fruit fly</name>
    <dbReference type="NCBI Taxonomy" id="46245"/>
    <lineage>
        <taxon>Eukaryota</taxon>
        <taxon>Metazoa</taxon>
        <taxon>Ecdysozoa</taxon>
        <taxon>Arthropoda</taxon>
        <taxon>Hexapoda</taxon>
        <taxon>Insecta</taxon>
        <taxon>Pterygota</taxon>
        <taxon>Neoptera</taxon>
        <taxon>Endopterygota</taxon>
        <taxon>Diptera</taxon>
        <taxon>Brachycera</taxon>
        <taxon>Muscomorpha</taxon>
        <taxon>Ephydroidea</taxon>
        <taxon>Drosophilidae</taxon>
        <taxon>Drosophila</taxon>
        <taxon>Sophophora</taxon>
    </lineage>
</organism>
<dbReference type="PANTHER" id="PTHR10974">
    <property type="entry name" value="FI08016P-RELATED"/>
    <property type="match status" value="1"/>
</dbReference>
<dbReference type="Gene3D" id="3.40.720.10">
    <property type="entry name" value="Alkaline Phosphatase, subunit A"/>
    <property type="match status" value="1"/>
</dbReference>
<dbReference type="InterPro" id="IPR004245">
    <property type="entry name" value="DUF229"/>
</dbReference>
<dbReference type="InParanoid" id="A0A6I8W2V7"/>
<dbReference type="InterPro" id="IPR017850">
    <property type="entry name" value="Alkaline_phosphatase_core_sf"/>
</dbReference>
<dbReference type="RefSeq" id="XP_033237034.1">
    <property type="nucleotide sequence ID" value="XM_033381143.1"/>
</dbReference>
<keyword evidence="2" id="KW-1185">Reference proteome</keyword>
<protein>
    <submittedName>
        <fullName evidence="3">Uncharacterized protein</fullName>
    </submittedName>
</protein>
<evidence type="ECO:0000256" key="1">
    <source>
        <dbReference type="SAM" id="Phobius"/>
    </source>
</evidence>
<gene>
    <name evidence="3" type="primary">LOC4816168</name>
</gene>
<dbReference type="Pfam" id="PF02995">
    <property type="entry name" value="DUF229"/>
    <property type="match status" value="1"/>
</dbReference>
<reference evidence="3" key="1">
    <citation type="submission" date="2025-08" db="UniProtKB">
        <authorList>
            <consortium name="RefSeq"/>
        </authorList>
    </citation>
    <scope>IDENTIFICATION</scope>
    <source>
        <strain evidence="3">MV-25-SWS-2005</strain>
        <tissue evidence="3">Whole body</tissue>
    </source>
</reference>
<proteinExistence type="predicted"/>
<dbReference type="FunFam" id="3.40.720.10:FF:000017">
    <property type="entry name" value="Predicted protein"/>
    <property type="match status" value="1"/>
</dbReference>
<dbReference type="CDD" id="cd16021">
    <property type="entry name" value="ALP_like"/>
    <property type="match status" value="1"/>
</dbReference>
<name>A0A6I8W2V7_DROPS</name>
<evidence type="ECO:0000313" key="3">
    <source>
        <dbReference type="RefSeq" id="XP_033237034.1"/>
    </source>
</evidence>
<dbReference type="AlphaFoldDB" id="A0A6I8W2V7"/>
<dbReference type="SUPFAM" id="SSF53649">
    <property type="entry name" value="Alkaline phosphatase-like"/>
    <property type="match status" value="1"/>
</dbReference>